<comment type="caution">
    <text evidence="3">The sequence shown here is derived from an EMBL/GenBank/DDBJ whole genome shotgun (WGS) entry which is preliminary data.</text>
</comment>
<feature type="region of interest" description="Disordered" evidence="1">
    <location>
        <begin position="241"/>
        <end position="277"/>
    </location>
</feature>
<reference evidence="3 4" key="1">
    <citation type="submission" date="2020-08" db="EMBL/GenBank/DDBJ databases">
        <title>Sequencing the genomes of 1000 actinobacteria strains.</title>
        <authorList>
            <person name="Klenk H.-P."/>
        </authorList>
    </citation>
    <scope>NUCLEOTIDE SEQUENCE [LARGE SCALE GENOMIC DNA]</scope>
    <source>
        <strain evidence="3 4">DSM 44598</strain>
    </source>
</reference>
<dbReference type="AlphaFoldDB" id="A0A840W0Z4"/>
<accession>A0A840W0Z4</accession>
<proteinExistence type="predicted"/>
<feature type="region of interest" description="Disordered" evidence="1">
    <location>
        <begin position="41"/>
        <end position="65"/>
    </location>
</feature>
<feature type="signal peptide" evidence="2">
    <location>
        <begin position="1"/>
        <end position="22"/>
    </location>
</feature>
<evidence type="ECO:0008006" key="5">
    <source>
        <dbReference type="Google" id="ProtNLM"/>
    </source>
</evidence>
<protein>
    <recommendedName>
        <fullName evidence="5">Lipoprotein</fullName>
    </recommendedName>
</protein>
<dbReference type="PROSITE" id="PS51257">
    <property type="entry name" value="PROKAR_LIPOPROTEIN"/>
    <property type="match status" value="1"/>
</dbReference>
<dbReference type="Proteomes" id="UP000579647">
    <property type="component" value="Unassembled WGS sequence"/>
</dbReference>
<evidence type="ECO:0000256" key="1">
    <source>
        <dbReference type="SAM" id="MobiDB-lite"/>
    </source>
</evidence>
<keyword evidence="4" id="KW-1185">Reference proteome</keyword>
<name>A0A840W0Z4_9ACTN</name>
<evidence type="ECO:0000313" key="3">
    <source>
        <dbReference type="EMBL" id="MBB5489644.1"/>
    </source>
</evidence>
<feature type="compositionally biased region" description="Basic and acidic residues" evidence="1">
    <location>
        <begin position="245"/>
        <end position="259"/>
    </location>
</feature>
<evidence type="ECO:0000313" key="4">
    <source>
        <dbReference type="Proteomes" id="UP000579647"/>
    </source>
</evidence>
<feature type="chain" id="PRO_5039081765" description="Lipoprotein" evidence="2">
    <location>
        <begin position="23"/>
        <end position="277"/>
    </location>
</feature>
<sequence length="277" mass="30855">MPPRFTAVPWMAALLCPILVGCAPVQDFLDRSVPDLESVSQLNPADRVDRDDPFAGSPAEDYGEGFPVPEAEAVGSFTREQVEWSYAHTQELLEAVYLNQDAVFDEDNSELTGLLTGQALEWYLDNLGNEDFELNSRHLPFNLTPGTAEPIGDEVRVDGWMRAEAARDDQGWDYLSVVTEYTIVHPVARPGGHPVSTRLVTSHFGEVGFYEAGGQELEAAPMWARFVAPVHCLEEYTFTPLYEDEQPRGERPRGLREDPYEMENTEAPDSCGAVKDT</sequence>
<evidence type="ECO:0000256" key="2">
    <source>
        <dbReference type="SAM" id="SignalP"/>
    </source>
</evidence>
<dbReference type="RefSeq" id="WP_184362010.1">
    <property type="nucleotide sequence ID" value="NZ_BAAAKM010000100.1"/>
</dbReference>
<keyword evidence="2" id="KW-0732">Signal</keyword>
<gene>
    <name evidence="3" type="ORF">HNR07_000781</name>
</gene>
<organism evidence="3 4">
    <name type="scientific">Nocardiopsis metallicus</name>
    <dbReference type="NCBI Taxonomy" id="179819"/>
    <lineage>
        <taxon>Bacteria</taxon>
        <taxon>Bacillati</taxon>
        <taxon>Actinomycetota</taxon>
        <taxon>Actinomycetes</taxon>
        <taxon>Streptosporangiales</taxon>
        <taxon>Nocardiopsidaceae</taxon>
        <taxon>Nocardiopsis</taxon>
    </lineage>
</organism>
<dbReference type="EMBL" id="JACHDO010000001">
    <property type="protein sequence ID" value="MBB5489644.1"/>
    <property type="molecule type" value="Genomic_DNA"/>
</dbReference>